<comment type="caution">
    <text evidence="7">The sequence shown here is derived from an EMBL/GenBank/DDBJ whole genome shotgun (WGS) entry which is preliminary data.</text>
</comment>
<evidence type="ECO:0000256" key="1">
    <source>
        <dbReference type="ARBA" id="ARBA00004953"/>
    </source>
</evidence>
<comment type="pathway">
    <text evidence="1">Cofactor biosynthesis; adenosylcobalamin biosynthesis.</text>
</comment>
<accession>A0AAE3UA87</accession>
<dbReference type="InterPro" id="IPR014008">
    <property type="entry name" value="Cbl_synth_MTase_CbiT"/>
</dbReference>
<dbReference type="InterPro" id="IPR050714">
    <property type="entry name" value="Cobalamin_biosynth_MTase"/>
</dbReference>
<dbReference type="SUPFAM" id="SSF53335">
    <property type="entry name" value="S-adenosyl-L-methionine-dependent methyltransferases"/>
    <property type="match status" value="1"/>
</dbReference>
<dbReference type="PANTHER" id="PTHR43182:SF1">
    <property type="entry name" value="COBALT-PRECORRIN-7 C(5)-METHYLTRANSFERASE"/>
    <property type="match status" value="1"/>
</dbReference>
<evidence type="ECO:0000256" key="2">
    <source>
        <dbReference type="ARBA" id="ARBA00022573"/>
    </source>
</evidence>
<dbReference type="RefSeq" id="WP_313985783.1">
    <property type="nucleotide sequence ID" value="NZ_JASJOS010000015.1"/>
</dbReference>
<keyword evidence="3" id="KW-0489">Methyltransferase</keyword>
<organism evidence="7 8">
    <name type="scientific">Xanthocytophaga flava</name>
    <dbReference type="NCBI Taxonomy" id="3048013"/>
    <lineage>
        <taxon>Bacteria</taxon>
        <taxon>Pseudomonadati</taxon>
        <taxon>Bacteroidota</taxon>
        <taxon>Cytophagia</taxon>
        <taxon>Cytophagales</taxon>
        <taxon>Rhodocytophagaceae</taxon>
        <taxon>Xanthocytophaga</taxon>
    </lineage>
</organism>
<evidence type="ECO:0000259" key="6">
    <source>
        <dbReference type="Pfam" id="PF00590"/>
    </source>
</evidence>
<evidence type="ECO:0000313" key="8">
    <source>
        <dbReference type="Proteomes" id="UP001241110"/>
    </source>
</evidence>
<dbReference type="SUPFAM" id="SSF53790">
    <property type="entry name" value="Tetrapyrrole methylase"/>
    <property type="match status" value="1"/>
</dbReference>
<keyword evidence="5" id="KW-0949">S-adenosyl-L-methionine</keyword>
<dbReference type="InterPro" id="IPR035996">
    <property type="entry name" value="4pyrrol_Methylase_sf"/>
</dbReference>
<protein>
    <submittedName>
        <fullName evidence="7">Precorrin-6y C5,15-methyltransferase (Decarboxylating) subunit CbiE</fullName>
    </submittedName>
</protein>
<sequence>MAEYIVIGLGNSTEFRLQEDILSCLSSHTIFSGGKRHYELIKDKLPPIHQWIDIKGNMEGLFKQFQAIDQTIIVFASGDPLFYGFASTIQKFDPKATLKVYPWFNSIQLLCHKTHTPYHQVTSVSVHGRSWDELDTALLRGLPQIGVLTDAQKAPASIAQRMLDYRFDNYTMVIGEALESTNEQIRTLTLEEAIHTTAHPLNCILLKQTKPKPKPFGIPDSSFAYLDNRPNMITKMPVRMVSLSQLDLSIRHSLWDIGFCTGSVAIEARCRFPHLQITAFEKRPECDQLFEVNTRTHSTPGIAKVMGDFLEIDLSILQQPDAVFIGGHGNRLEELILKVDTCLQPKGRLVMNVVQQASKTSFIQSIQKLKYVLLSEMTIQVDEHNPITILAAEKP</sequence>
<dbReference type="InterPro" id="IPR029063">
    <property type="entry name" value="SAM-dependent_MTases_sf"/>
</dbReference>
<evidence type="ECO:0000256" key="5">
    <source>
        <dbReference type="ARBA" id="ARBA00022691"/>
    </source>
</evidence>
<evidence type="ECO:0000256" key="4">
    <source>
        <dbReference type="ARBA" id="ARBA00022679"/>
    </source>
</evidence>
<dbReference type="CDD" id="cd02440">
    <property type="entry name" value="AdoMet_MTases"/>
    <property type="match status" value="1"/>
</dbReference>
<dbReference type="Gene3D" id="3.40.50.150">
    <property type="entry name" value="Vaccinia Virus protein VP39"/>
    <property type="match status" value="1"/>
</dbReference>
<feature type="domain" description="Tetrapyrrole methylase" evidence="6">
    <location>
        <begin position="70"/>
        <end position="193"/>
    </location>
</feature>
<name>A0AAE3UA87_9BACT</name>
<dbReference type="NCBIfam" id="TIGR02467">
    <property type="entry name" value="CbiE"/>
    <property type="match status" value="1"/>
</dbReference>
<dbReference type="InterPro" id="IPR000878">
    <property type="entry name" value="4pyrrol_Mease"/>
</dbReference>
<dbReference type="PANTHER" id="PTHR43182">
    <property type="entry name" value="COBALT-PRECORRIN-6B C(15)-METHYLTRANSFERASE (DECARBOXYLATING)"/>
    <property type="match status" value="1"/>
</dbReference>
<dbReference type="EMBL" id="JASJOS010000015">
    <property type="protein sequence ID" value="MDJ1484457.1"/>
    <property type="molecule type" value="Genomic_DNA"/>
</dbReference>
<dbReference type="InterPro" id="IPR012818">
    <property type="entry name" value="CbiE"/>
</dbReference>
<dbReference type="AlphaFoldDB" id="A0AAE3UA87"/>
<proteinExistence type="predicted"/>
<dbReference type="Pfam" id="PF00590">
    <property type="entry name" value="TP_methylase"/>
    <property type="match status" value="1"/>
</dbReference>
<gene>
    <name evidence="7" type="primary">cbiE</name>
    <name evidence="7" type="ORF">QNI16_28425</name>
</gene>
<dbReference type="GO" id="GO:0032259">
    <property type="term" value="P:methylation"/>
    <property type="evidence" value="ECO:0007669"/>
    <property type="project" value="UniProtKB-KW"/>
</dbReference>
<dbReference type="CDD" id="cd11644">
    <property type="entry name" value="Precorrin-6Y-MT"/>
    <property type="match status" value="1"/>
</dbReference>
<dbReference type="InterPro" id="IPR006365">
    <property type="entry name" value="Cbl_synth_CobL"/>
</dbReference>
<keyword evidence="2" id="KW-0169">Cobalamin biosynthesis</keyword>
<keyword evidence="4" id="KW-0808">Transferase</keyword>
<dbReference type="NCBIfam" id="TIGR02469">
    <property type="entry name" value="CbiT"/>
    <property type="match status" value="1"/>
</dbReference>
<dbReference type="PIRSF" id="PIRSF036428">
    <property type="entry name" value="CobL"/>
    <property type="match status" value="1"/>
</dbReference>
<reference evidence="7" key="1">
    <citation type="submission" date="2023-05" db="EMBL/GenBank/DDBJ databases">
        <authorList>
            <person name="Zhang X."/>
        </authorList>
    </citation>
    <scope>NUCLEOTIDE SEQUENCE</scope>
    <source>
        <strain evidence="7">YF14B1</strain>
    </source>
</reference>
<dbReference type="Proteomes" id="UP001241110">
    <property type="component" value="Unassembled WGS sequence"/>
</dbReference>
<dbReference type="GO" id="GO:0008276">
    <property type="term" value="F:protein methyltransferase activity"/>
    <property type="evidence" value="ECO:0007669"/>
    <property type="project" value="InterPro"/>
</dbReference>
<dbReference type="GO" id="GO:0009236">
    <property type="term" value="P:cobalamin biosynthetic process"/>
    <property type="evidence" value="ECO:0007669"/>
    <property type="project" value="UniProtKB-KW"/>
</dbReference>
<evidence type="ECO:0000256" key="3">
    <source>
        <dbReference type="ARBA" id="ARBA00022603"/>
    </source>
</evidence>
<evidence type="ECO:0000313" key="7">
    <source>
        <dbReference type="EMBL" id="MDJ1484457.1"/>
    </source>
</evidence>